<keyword evidence="5 11" id="KW-0812">Transmembrane</keyword>
<protein>
    <recommendedName>
        <fullName evidence="10">Putative proline/betaine transporter</fullName>
    </recommendedName>
</protein>
<dbReference type="GO" id="GO:0015293">
    <property type="term" value="F:symporter activity"/>
    <property type="evidence" value="ECO:0007669"/>
    <property type="project" value="UniProtKB-KW"/>
</dbReference>
<dbReference type="InterPro" id="IPR036259">
    <property type="entry name" value="MFS_trans_sf"/>
</dbReference>
<dbReference type="Proteomes" id="UP000294723">
    <property type="component" value="Unassembled WGS sequence"/>
</dbReference>
<feature type="transmembrane region" description="Helical" evidence="11">
    <location>
        <begin position="427"/>
        <end position="446"/>
    </location>
</feature>
<dbReference type="PROSITE" id="PS50850">
    <property type="entry name" value="MFS"/>
    <property type="match status" value="1"/>
</dbReference>
<reference evidence="13 14" key="1">
    <citation type="submission" date="2019-03" db="EMBL/GenBank/DDBJ databases">
        <title>Draft genome sequences of novel Actinobacteria.</title>
        <authorList>
            <person name="Sahin N."/>
            <person name="Ay H."/>
            <person name="Saygin H."/>
        </authorList>
    </citation>
    <scope>NUCLEOTIDE SEQUENCE [LARGE SCALE GENOMIC DNA]</scope>
    <source>
        <strain evidence="13 14">5K548</strain>
    </source>
</reference>
<feature type="transmembrane region" description="Helical" evidence="11">
    <location>
        <begin position="113"/>
        <end position="134"/>
    </location>
</feature>
<keyword evidence="7 11" id="KW-1133">Transmembrane helix</keyword>
<dbReference type="PANTHER" id="PTHR43045:SF1">
    <property type="entry name" value="SHIKIMATE TRANSPORTER"/>
    <property type="match status" value="1"/>
</dbReference>
<evidence type="ECO:0000256" key="6">
    <source>
        <dbReference type="ARBA" id="ARBA00022847"/>
    </source>
</evidence>
<feature type="transmembrane region" description="Helical" evidence="11">
    <location>
        <begin position="217"/>
        <end position="236"/>
    </location>
</feature>
<feature type="transmembrane region" description="Helical" evidence="11">
    <location>
        <begin position="399"/>
        <end position="421"/>
    </location>
</feature>
<keyword evidence="6" id="KW-0769">Symport</keyword>
<feature type="transmembrane region" description="Helical" evidence="11">
    <location>
        <begin position="81"/>
        <end position="101"/>
    </location>
</feature>
<dbReference type="Pfam" id="PF07690">
    <property type="entry name" value="MFS_1"/>
    <property type="match status" value="1"/>
</dbReference>
<keyword evidence="3" id="KW-0813">Transport</keyword>
<comment type="similarity">
    <text evidence="2">Belongs to the major facilitator superfamily. Metabolite:H+ Symporter (MHS) family (TC 2.A.1.6) family.</text>
</comment>
<sequence length="454" mass="47820">MAVAPVHPVCALISPQEHRVAATTRTRLSAQERPISPLKVASASFVGTAIEWYDYFIYGMAAGIVFGPLFFPAFSPTAGTLAAFATFSVGFLARPLGGVVMGHFGDKIGRKSMLVTSLLLMGLATAGVGLLPTYETIGVWAPILLVALRFVQGIGVGGEWGGAVLMAVEHAPPEKRCFYGSFPQMGVPGGLLLANVVFLTATGVFPGDAFTAWGWRIPFLLSALLVVVGLAIRFSVDESPEFTKVKDEGNDERLPLITVLREHPRQVLLAAGGFLGNNTIGYLFMAYLLSYGTKTLGLSRTTMLTTTLIGAAAWLVVIPWASRLADRHGREKVLLLGSCGLSAWMFALFPLVDTANATLIIVAVLGAAFFLGVTYGPLAALISDLFATRVRYSGASLGYQIGSILGGGIAPTLATALYATTGSSTPVTAYLVAVSLLSLGCLALIARDQQKLTL</sequence>
<dbReference type="InterPro" id="IPR011701">
    <property type="entry name" value="MFS"/>
</dbReference>
<evidence type="ECO:0000313" key="13">
    <source>
        <dbReference type="EMBL" id="TDD87727.1"/>
    </source>
</evidence>
<feature type="transmembrane region" description="Helical" evidence="11">
    <location>
        <begin position="186"/>
        <end position="205"/>
    </location>
</feature>
<dbReference type="GO" id="GO:0005886">
    <property type="term" value="C:plasma membrane"/>
    <property type="evidence" value="ECO:0007669"/>
    <property type="project" value="UniProtKB-SubCell"/>
</dbReference>
<feature type="transmembrane region" description="Helical" evidence="11">
    <location>
        <begin position="358"/>
        <end position="387"/>
    </location>
</feature>
<feature type="domain" description="Major facilitator superfamily (MFS) profile" evidence="12">
    <location>
        <begin position="40"/>
        <end position="450"/>
    </location>
</feature>
<evidence type="ECO:0000256" key="7">
    <source>
        <dbReference type="ARBA" id="ARBA00022989"/>
    </source>
</evidence>
<feature type="transmembrane region" description="Helical" evidence="11">
    <location>
        <begin position="301"/>
        <end position="321"/>
    </location>
</feature>
<dbReference type="EMBL" id="SMLA01000021">
    <property type="protein sequence ID" value="TDD87727.1"/>
    <property type="molecule type" value="Genomic_DNA"/>
</dbReference>
<evidence type="ECO:0000313" key="14">
    <source>
        <dbReference type="Proteomes" id="UP000294723"/>
    </source>
</evidence>
<evidence type="ECO:0000256" key="2">
    <source>
        <dbReference type="ARBA" id="ARBA00008240"/>
    </source>
</evidence>
<gene>
    <name evidence="13" type="ORF">E1202_15630</name>
</gene>
<dbReference type="FunFam" id="1.20.1250.20:FF:000001">
    <property type="entry name" value="Dicarboxylate MFS transporter"/>
    <property type="match status" value="1"/>
</dbReference>
<evidence type="ECO:0000256" key="10">
    <source>
        <dbReference type="ARBA" id="ARBA00039918"/>
    </source>
</evidence>
<evidence type="ECO:0000256" key="8">
    <source>
        <dbReference type="ARBA" id="ARBA00023136"/>
    </source>
</evidence>
<feature type="transmembrane region" description="Helical" evidence="11">
    <location>
        <begin position="55"/>
        <end position="75"/>
    </location>
</feature>
<dbReference type="SUPFAM" id="SSF103473">
    <property type="entry name" value="MFS general substrate transporter"/>
    <property type="match status" value="1"/>
</dbReference>
<comment type="function">
    <text evidence="9">May be a proton symporter involved in the uptake of osmolytes such as proline and glycine betaine.</text>
</comment>
<feature type="transmembrane region" description="Helical" evidence="11">
    <location>
        <begin position="333"/>
        <end position="352"/>
    </location>
</feature>
<evidence type="ECO:0000256" key="11">
    <source>
        <dbReference type="SAM" id="Phobius"/>
    </source>
</evidence>
<evidence type="ECO:0000256" key="4">
    <source>
        <dbReference type="ARBA" id="ARBA00022475"/>
    </source>
</evidence>
<organism evidence="13 14">
    <name type="scientific">Saccharopolyspora karakumensis</name>
    <dbReference type="NCBI Taxonomy" id="2530386"/>
    <lineage>
        <taxon>Bacteria</taxon>
        <taxon>Bacillati</taxon>
        <taxon>Actinomycetota</taxon>
        <taxon>Actinomycetes</taxon>
        <taxon>Pseudonocardiales</taxon>
        <taxon>Pseudonocardiaceae</taxon>
        <taxon>Saccharopolyspora</taxon>
    </lineage>
</organism>
<evidence type="ECO:0000259" key="12">
    <source>
        <dbReference type="PROSITE" id="PS50850"/>
    </source>
</evidence>
<evidence type="ECO:0000256" key="1">
    <source>
        <dbReference type="ARBA" id="ARBA00004651"/>
    </source>
</evidence>
<evidence type="ECO:0000256" key="5">
    <source>
        <dbReference type="ARBA" id="ARBA00022692"/>
    </source>
</evidence>
<comment type="caution">
    <text evidence="13">The sequence shown here is derived from an EMBL/GenBank/DDBJ whole genome shotgun (WGS) entry which is preliminary data.</text>
</comment>
<dbReference type="InterPro" id="IPR020846">
    <property type="entry name" value="MFS_dom"/>
</dbReference>
<keyword evidence="8 11" id="KW-0472">Membrane</keyword>
<dbReference type="CDD" id="cd17369">
    <property type="entry name" value="MFS_ShiA_like"/>
    <property type="match status" value="1"/>
</dbReference>
<dbReference type="PANTHER" id="PTHR43045">
    <property type="entry name" value="SHIKIMATE TRANSPORTER"/>
    <property type="match status" value="1"/>
</dbReference>
<keyword evidence="4" id="KW-1003">Cell membrane</keyword>
<feature type="transmembrane region" description="Helical" evidence="11">
    <location>
        <begin position="267"/>
        <end position="289"/>
    </location>
</feature>
<dbReference type="AlphaFoldDB" id="A0A4V2YX24"/>
<accession>A0A4V2YX24</accession>
<evidence type="ECO:0000256" key="3">
    <source>
        <dbReference type="ARBA" id="ARBA00022448"/>
    </source>
</evidence>
<evidence type="ECO:0000256" key="9">
    <source>
        <dbReference type="ARBA" id="ARBA00037295"/>
    </source>
</evidence>
<comment type="subcellular location">
    <subcellularLocation>
        <location evidence="1">Cell membrane</location>
        <topology evidence="1">Multi-pass membrane protein</topology>
    </subcellularLocation>
</comment>
<proteinExistence type="inferred from homology"/>
<name>A0A4V2YX24_9PSEU</name>
<dbReference type="Gene3D" id="1.20.1250.20">
    <property type="entry name" value="MFS general substrate transporter like domains"/>
    <property type="match status" value="2"/>
</dbReference>
<feature type="transmembrane region" description="Helical" evidence="11">
    <location>
        <begin position="140"/>
        <end position="165"/>
    </location>
</feature>
<keyword evidence="14" id="KW-1185">Reference proteome</keyword>